<protein>
    <submittedName>
        <fullName evidence="1">Uncharacterized protein</fullName>
    </submittedName>
</protein>
<dbReference type="AlphaFoldDB" id="A0A9P5VPZ9"/>
<dbReference type="InterPro" id="IPR022185">
    <property type="entry name" value="DUF3712"/>
</dbReference>
<sequence length="423" mass="44792">MTLPTSSNSFAATMLSIPGISLPIDNVRQHIILADNGVQIGNIDTPWSASSVKGGTLTTAFTTSTLNVSSNSHAAFLSFISSLSTKASHPVTLQGAVDVKLNLGIFGRLTIPGIGFKATTPFAGLNNLDLKYVLLIDLNFDTPDMIVRATIINVKNPSKLTLKLGDVSFSTASAGNYIGVSTIKNLSLKLGDNYVLSSTALDTTKDATNAFINGLYTADGALVLSGFPGTFSNTALNAGLAAVRSNLVVPMNFIGSSMSQSHYKNWALKILPTTGTDGLVDVTATFQSPYYGYLVKMLQDEAPGEDNYAYINNVGSGVDTLRLFEFRNTLTYSVAGTGAMTVTYKANLVQFVSTDKVRLQALVAYAQQHNSIPVQFWFMARLEAGTDGVSRTIDFGNSGTGLGDLIVAVGPDFANILNFVPSA</sequence>
<proteinExistence type="predicted"/>
<keyword evidence="2" id="KW-1185">Reference proteome</keyword>
<evidence type="ECO:0000313" key="1">
    <source>
        <dbReference type="EMBL" id="KAF9336189.1"/>
    </source>
</evidence>
<dbReference type="Pfam" id="PF12505">
    <property type="entry name" value="DUF3712"/>
    <property type="match status" value="1"/>
</dbReference>
<comment type="caution">
    <text evidence="1">The sequence shown here is derived from an EMBL/GenBank/DDBJ whole genome shotgun (WGS) entry which is preliminary data.</text>
</comment>
<evidence type="ECO:0000313" key="2">
    <source>
        <dbReference type="Proteomes" id="UP000696485"/>
    </source>
</evidence>
<gene>
    <name evidence="1" type="ORF">BG006_009458</name>
</gene>
<accession>A0A9P5VPZ9</accession>
<dbReference type="EMBL" id="JAAAUY010000069">
    <property type="protein sequence ID" value="KAF9336189.1"/>
    <property type="molecule type" value="Genomic_DNA"/>
</dbReference>
<organism evidence="1 2">
    <name type="scientific">Podila minutissima</name>
    <dbReference type="NCBI Taxonomy" id="64525"/>
    <lineage>
        <taxon>Eukaryota</taxon>
        <taxon>Fungi</taxon>
        <taxon>Fungi incertae sedis</taxon>
        <taxon>Mucoromycota</taxon>
        <taxon>Mortierellomycotina</taxon>
        <taxon>Mortierellomycetes</taxon>
        <taxon>Mortierellales</taxon>
        <taxon>Mortierellaceae</taxon>
        <taxon>Podila</taxon>
    </lineage>
</organism>
<dbReference type="Proteomes" id="UP000696485">
    <property type="component" value="Unassembled WGS sequence"/>
</dbReference>
<name>A0A9P5VPZ9_9FUNG</name>
<reference evidence="1" key="1">
    <citation type="journal article" date="2020" name="Fungal Divers.">
        <title>Resolving the Mortierellaceae phylogeny through synthesis of multi-gene phylogenetics and phylogenomics.</title>
        <authorList>
            <person name="Vandepol N."/>
            <person name="Liber J."/>
            <person name="Desiro A."/>
            <person name="Na H."/>
            <person name="Kennedy M."/>
            <person name="Barry K."/>
            <person name="Grigoriev I.V."/>
            <person name="Miller A.N."/>
            <person name="O'Donnell K."/>
            <person name="Stajich J.E."/>
            <person name="Bonito G."/>
        </authorList>
    </citation>
    <scope>NUCLEOTIDE SEQUENCE</scope>
    <source>
        <strain evidence="1">NVP1</strain>
    </source>
</reference>